<dbReference type="InterPro" id="IPR001509">
    <property type="entry name" value="Epimerase_deHydtase"/>
</dbReference>
<dbReference type="eggNOG" id="COG0451">
    <property type="taxonomic scope" value="Bacteria"/>
</dbReference>
<protein>
    <submittedName>
        <fullName evidence="2">UDP-glucose 4-epimerase</fullName>
    </submittedName>
</protein>
<dbReference type="Pfam" id="PF01370">
    <property type="entry name" value="Epimerase"/>
    <property type="match status" value="1"/>
</dbReference>
<dbReference type="PANTHER" id="PTHR43245">
    <property type="entry name" value="BIFUNCTIONAL POLYMYXIN RESISTANCE PROTEIN ARNA"/>
    <property type="match status" value="1"/>
</dbReference>
<reference evidence="2 3" key="1">
    <citation type="journal article" date="2010" name="J. Bacteriol.">
        <title>Genome sequence of Fulvimarina pelagi HTCC2506T, a Mn(II)-oxidizing alphaproteobacterium possessing an aerobic anoxygenic photosynthetic gene cluster and Xanthorhodopsin.</title>
        <authorList>
            <person name="Kang I."/>
            <person name="Oh H.M."/>
            <person name="Lim S.I."/>
            <person name="Ferriera S."/>
            <person name="Giovannoni S.J."/>
            <person name="Cho J.C."/>
        </authorList>
    </citation>
    <scope>NUCLEOTIDE SEQUENCE [LARGE SCALE GENOMIC DNA]</scope>
    <source>
        <strain evidence="2 3">HTCC2506</strain>
    </source>
</reference>
<dbReference type="STRING" id="217511.GCA_001463845_01734"/>
<evidence type="ECO:0000259" key="1">
    <source>
        <dbReference type="Pfam" id="PF01370"/>
    </source>
</evidence>
<dbReference type="InterPro" id="IPR036291">
    <property type="entry name" value="NAD(P)-bd_dom_sf"/>
</dbReference>
<feature type="domain" description="NAD-dependent epimerase/dehydratase" evidence="1">
    <location>
        <begin position="11"/>
        <end position="233"/>
    </location>
</feature>
<accession>Q0G7L2</accession>
<dbReference type="SUPFAM" id="SSF51735">
    <property type="entry name" value="NAD(P)-binding Rossmann-fold domains"/>
    <property type="match status" value="1"/>
</dbReference>
<proteinExistence type="predicted"/>
<name>Q0G7L2_9HYPH</name>
<dbReference type="PANTHER" id="PTHR43245:SF58">
    <property type="entry name" value="BLL5923 PROTEIN"/>
    <property type="match status" value="1"/>
</dbReference>
<evidence type="ECO:0000313" key="2">
    <source>
        <dbReference type="EMBL" id="EAU42352.1"/>
    </source>
</evidence>
<comment type="caution">
    <text evidence="2">The sequence shown here is derived from an EMBL/GenBank/DDBJ whole genome shotgun (WGS) entry which is preliminary data.</text>
</comment>
<gene>
    <name evidence="2" type="ORF">FP2506_05921</name>
</gene>
<dbReference type="HOGENOM" id="CLU_007383_6_1_5"/>
<evidence type="ECO:0000313" key="3">
    <source>
        <dbReference type="Proteomes" id="UP000004310"/>
    </source>
</evidence>
<sequence length="316" mass="32687">MFAEGVPVLKILVSGASGFVGRLLVPELALAGHQVIALVRSGTSLPGKVAAPTDLATLPADALSGHGPFDAAIHLAALNPDRSERTSRDETALLRANRDGTVALAKAAATAKIPHFVFLSTANVHGPGNAPIVETSPLRPTTPYARSKAAAEQALADVAAATGIRLTVLRPAPVYGPGGRGMIAALQRLAASRLPVPLPTGLARRSFVSRVSLVQAIVAVIAREAEASETYGVADEAPMTPEEIIAGLRRAEGRRPGILPLPTSLLAVAAKPLGGGQTLQNLQKTFAIDWSKLASQTTWSPEPDTIAALLRRSPAL</sequence>
<dbReference type="Proteomes" id="UP000004310">
    <property type="component" value="Unassembled WGS sequence"/>
</dbReference>
<dbReference type="EMBL" id="AATP01000001">
    <property type="protein sequence ID" value="EAU42352.1"/>
    <property type="molecule type" value="Genomic_DNA"/>
</dbReference>
<dbReference type="Gene3D" id="3.40.50.720">
    <property type="entry name" value="NAD(P)-binding Rossmann-like Domain"/>
    <property type="match status" value="1"/>
</dbReference>
<dbReference type="InterPro" id="IPR050177">
    <property type="entry name" value="Lipid_A_modif_metabolic_enz"/>
</dbReference>
<dbReference type="AlphaFoldDB" id="Q0G7L2"/>
<keyword evidence="3" id="KW-1185">Reference proteome</keyword>
<organism evidence="2 3">
    <name type="scientific">Fulvimarina pelagi HTCC2506</name>
    <dbReference type="NCBI Taxonomy" id="314231"/>
    <lineage>
        <taxon>Bacteria</taxon>
        <taxon>Pseudomonadati</taxon>
        <taxon>Pseudomonadota</taxon>
        <taxon>Alphaproteobacteria</taxon>
        <taxon>Hyphomicrobiales</taxon>
        <taxon>Aurantimonadaceae</taxon>
        <taxon>Fulvimarina</taxon>
    </lineage>
</organism>